<evidence type="ECO:0000256" key="6">
    <source>
        <dbReference type="ARBA" id="ARBA00023136"/>
    </source>
</evidence>
<evidence type="ECO:0000313" key="9">
    <source>
        <dbReference type="EMBL" id="MDA4845555.1"/>
    </source>
</evidence>
<keyword evidence="10" id="KW-1185">Reference proteome</keyword>
<keyword evidence="3" id="KW-1003">Cell membrane</keyword>
<keyword evidence="5 7" id="KW-1133">Transmembrane helix</keyword>
<feature type="transmembrane region" description="Helical" evidence="7">
    <location>
        <begin position="12"/>
        <end position="42"/>
    </location>
</feature>
<feature type="transmembrane region" description="Helical" evidence="7">
    <location>
        <begin position="401"/>
        <end position="422"/>
    </location>
</feature>
<dbReference type="PANTHER" id="PTHR42718">
    <property type="entry name" value="MAJOR FACILITATOR SUPERFAMILY MULTIDRUG TRANSPORTER MFSC"/>
    <property type="match status" value="1"/>
</dbReference>
<keyword evidence="2" id="KW-0813">Transport</keyword>
<comment type="caution">
    <text evidence="9">The sequence shown here is derived from an EMBL/GenBank/DDBJ whole genome shotgun (WGS) entry which is preliminary data.</text>
</comment>
<gene>
    <name evidence="9" type="ORF">OOZ53_09365</name>
</gene>
<keyword evidence="4 7" id="KW-0812">Transmembrane</keyword>
<dbReference type="EMBL" id="JAPJZH010000005">
    <property type="protein sequence ID" value="MDA4845555.1"/>
    <property type="molecule type" value="Genomic_DNA"/>
</dbReference>
<feature type="transmembrane region" description="Helical" evidence="7">
    <location>
        <begin position="273"/>
        <end position="292"/>
    </location>
</feature>
<feature type="transmembrane region" description="Helical" evidence="7">
    <location>
        <begin position="203"/>
        <end position="222"/>
    </location>
</feature>
<evidence type="ECO:0000256" key="5">
    <source>
        <dbReference type="ARBA" id="ARBA00022989"/>
    </source>
</evidence>
<feature type="transmembrane region" description="Helical" evidence="7">
    <location>
        <begin position="54"/>
        <end position="71"/>
    </location>
</feature>
<protein>
    <submittedName>
        <fullName evidence="9">MFS transporter</fullName>
    </submittedName>
</protein>
<accession>A0ABT4VLF8</accession>
<feature type="transmembrane region" description="Helical" evidence="7">
    <location>
        <begin position="108"/>
        <end position="128"/>
    </location>
</feature>
<evidence type="ECO:0000259" key="8">
    <source>
        <dbReference type="PROSITE" id="PS50850"/>
    </source>
</evidence>
<dbReference type="PROSITE" id="PS50850">
    <property type="entry name" value="MFS"/>
    <property type="match status" value="1"/>
</dbReference>
<dbReference type="CDD" id="cd17321">
    <property type="entry name" value="MFS_MMR_MDR_like"/>
    <property type="match status" value="1"/>
</dbReference>
<feature type="transmembrane region" description="Helical" evidence="7">
    <location>
        <begin position="171"/>
        <end position="191"/>
    </location>
</feature>
<feature type="transmembrane region" description="Helical" evidence="7">
    <location>
        <begin position="337"/>
        <end position="357"/>
    </location>
</feature>
<dbReference type="Pfam" id="PF07690">
    <property type="entry name" value="MFS_1"/>
    <property type="match status" value="2"/>
</dbReference>
<feature type="domain" description="Major facilitator superfamily (MFS) profile" evidence="8">
    <location>
        <begin position="17"/>
        <end position="454"/>
    </location>
</feature>
<feature type="transmembrane region" description="Helical" evidence="7">
    <location>
        <begin position="83"/>
        <end position="102"/>
    </location>
</feature>
<dbReference type="Proteomes" id="UP001148313">
    <property type="component" value="Unassembled WGS sequence"/>
</dbReference>
<evidence type="ECO:0000256" key="4">
    <source>
        <dbReference type="ARBA" id="ARBA00022692"/>
    </source>
</evidence>
<feature type="transmembrane region" description="Helical" evidence="7">
    <location>
        <begin position="487"/>
        <end position="506"/>
    </location>
</feature>
<dbReference type="Gene3D" id="1.20.1250.20">
    <property type="entry name" value="MFS general substrate transporter like domains"/>
    <property type="match status" value="2"/>
</dbReference>
<evidence type="ECO:0000256" key="2">
    <source>
        <dbReference type="ARBA" id="ARBA00022448"/>
    </source>
</evidence>
<dbReference type="InterPro" id="IPR011701">
    <property type="entry name" value="MFS"/>
</dbReference>
<keyword evidence="6 7" id="KW-0472">Membrane</keyword>
<name>A0ABT4VLF8_9HYPH</name>
<feature type="transmembrane region" description="Helical" evidence="7">
    <location>
        <begin position="363"/>
        <end position="389"/>
    </location>
</feature>
<evidence type="ECO:0000313" key="10">
    <source>
        <dbReference type="Proteomes" id="UP001148313"/>
    </source>
</evidence>
<sequence length="516" mass="53812">MSSQEQSGPVGGHTVLGIATLMITAFTIGTDFTGALLLVPAIEADLSADITTTQWVLNIYALTFAMFMVTGGRLGDTRDRRSVLLIGLALFVLASIGCLLAPDIYFLIAARAVQGFGAALVWPSIIAFGATNATEDQRGLVMGLILAGVTSGNVIGPLIGGVASDFGDWRLFFLVNAVLGGIAALLVFRLLSSQPPQAENEKVDFAGIAVMSSAILALLFALDVGADWGWGSIAVIGLLCASVFLFLIFPLVERRVADPLLPPQMMRNREFVLTLWLNALMVPAFFVAFLYFPQFMQKTLGWSVLTASFGMIPLMLPLAVGSIVAGNFYQPFGPKRLLFAGYILVALGCATVIILPASWGYYAILPAMLLIGFGAPLGVGTSGTAVVSAVKASRAGLAGGLSFMLHLAYGAIGVAVATAIMYGSGTGRIQAALKQAGISLPAADLSALSGGSTSTAAVADVLSRYSPQDAEKIRSILSDSFAAGMSLAYWPVLLSAVVGLFVIAAIDESKLHAIDE</sequence>
<comment type="subcellular location">
    <subcellularLocation>
        <location evidence="1">Cell membrane</location>
        <topology evidence="1">Multi-pass membrane protein</topology>
    </subcellularLocation>
</comment>
<feature type="transmembrane region" description="Helical" evidence="7">
    <location>
        <begin position="304"/>
        <end position="325"/>
    </location>
</feature>
<feature type="transmembrane region" description="Helical" evidence="7">
    <location>
        <begin position="228"/>
        <end position="252"/>
    </location>
</feature>
<evidence type="ECO:0000256" key="1">
    <source>
        <dbReference type="ARBA" id="ARBA00004651"/>
    </source>
</evidence>
<dbReference type="InterPro" id="IPR020846">
    <property type="entry name" value="MFS_dom"/>
</dbReference>
<dbReference type="InterPro" id="IPR036259">
    <property type="entry name" value="MFS_trans_sf"/>
</dbReference>
<evidence type="ECO:0000256" key="7">
    <source>
        <dbReference type="SAM" id="Phobius"/>
    </source>
</evidence>
<dbReference type="PANTHER" id="PTHR42718:SF46">
    <property type="entry name" value="BLR6921 PROTEIN"/>
    <property type="match status" value="1"/>
</dbReference>
<feature type="transmembrane region" description="Helical" evidence="7">
    <location>
        <begin position="140"/>
        <end position="159"/>
    </location>
</feature>
<proteinExistence type="predicted"/>
<reference evidence="9" key="1">
    <citation type="submission" date="2022-11" db="EMBL/GenBank/DDBJ databases">
        <title>Hoeflea poritis sp. nov., isolated from scleractinian coral Porites lutea.</title>
        <authorList>
            <person name="Zhang G."/>
            <person name="Wei Q."/>
            <person name="Cai L."/>
        </authorList>
    </citation>
    <scope>NUCLEOTIDE SEQUENCE</scope>
    <source>
        <strain evidence="9">E7-10</strain>
    </source>
</reference>
<dbReference type="SUPFAM" id="SSF103473">
    <property type="entry name" value="MFS general substrate transporter"/>
    <property type="match status" value="2"/>
</dbReference>
<organism evidence="9 10">
    <name type="scientific">Hoeflea poritis</name>
    <dbReference type="NCBI Taxonomy" id="2993659"/>
    <lineage>
        <taxon>Bacteria</taxon>
        <taxon>Pseudomonadati</taxon>
        <taxon>Pseudomonadota</taxon>
        <taxon>Alphaproteobacteria</taxon>
        <taxon>Hyphomicrobiales</taxon>
        <taxon>Rhizobiaceae</taxon>
        <taxon>Hoeflea</taxon>
    </lineage>
</organism>
<evidence type="ECO:0000256" key="3">
    <source>
        <dbReference type="ARBA" id="ARBA00022475"/>
    </source>
</evidence>
<dbReference type="RefSeq" id="WP_271089206.1">
    <property type="nucleotide sequence ID" value="NZ_JAPJZH010000005.1"/>
</dbReference>